<accession>A0ACB9TSI0</accession>
<gene>
    <name evidence="1" type="ORF">MML48_1g00947</name>
</gene>
<dbReference type="Proteomes" id="UP001056778">
    <property type="component" value="Chromosome 1"/>
</dbReference>
<evidence type="ECO:0000313" key="1">
    <source>
        <dbReference type="EMBL" id="KAI4469697.1"/>
    </source>
</evidence>
<name>A0ACB9TSI0_HOLOL</name>
<proteinExistence type="predicted"/>
<evidence type="ECO:0000313" key="2">
    <source>
        <dbReference type="Proteomes" id="UP001056778"/>
    </source>
</evidence>
<organism evidence="1 2">
    <name type="scientific">Holotrichia oblita</name>
    <name type="common">Chafer beetle</name>
    <dbReference type="NCBI Taxonomy" id="644536"/>
    <lineage>
        <taxon>Eukaryota</taxon>
        <taxon>Metazoa</taxon>
        <taxon>Ecdysozoa</taxon>
        <taxon>Arthropoda</taxon>
        <taxon>Hexapoda</taxon>
        <taxon>Insecta</taxon>
        <taxon>Pterygota</taxon>
        <taxon>Neoptera</taxon>
        <taxon>Endopterygota</taxon>
        <taxon>Coleoptera</taxon>
        <taxon>Polyphaga</taxon>
        <taxon>Scarabaeiformia</taxon>
        <taxon>Scarabaeidae</taxon>
        <taxon>Melolonthinae</taxon>
        <taxon>Holotrichia</taxon>
    </lineage>
</organism>
<comment type="caution">
    <text evidence="1">The sequence shown here is derived from an EMBL/GenBank/DDBJ whole genome shotgun (WGS) entry which is preliminary data.</text>
</comment>
<reference evidence="1" key="1">
    <citation type="submission" date="2022-04" db="EMBL/GenBank/DDBJ databases">
        <title>Chromosome-scale genome assembly of Holotrichia oblita Faldermann.</title>
        <authorList>
            <person name="Rongchong L."/>
        </authorList>
    </citation>
    <scope>NUCLEOTIDE SEQUENCE</scope>
    <source>
        <strain evidence="1">81SQS9</strain>
    </source>
</reference>
<protein>
    <submittedName>
        <fullName evidence="1">Chymotrypsin-related</fullName>
    </submittedName>
</protein>
<sequence>MFKLAVLVLTVVTYTSALPTQALVQTTIDDTGDWRIVGGTNAAAGAYPFVVSLRSSSNSHFCGGSILNTRWVLTAAHCVIGSTTSNVFVYAGSNTLNSGGVTVPTSRLILHSNYDDDSIVNDIAVIQLSGALAYSNSIAQVTLNTGDTGAVAAILIGWGRLSTNGAIPNNLQELSTNTITHVTCRLYWGSSVSSNQICAVLRSGQGACNGDSGGPLIQASTGAQLGVTSFILGGGCAQGFPDVYARVSSYTSWISNAINS</sequence>
<dbReference type="EMBL" id="CM043015">
    <property type="protein sequence ID" value="KAI4469697.1"/>
    <property type="molecule type" value="Genomic_DNA"/>
</dbReference>
<keyword evidence="2" id="KW-1185">Reference proteome</keyword>